<keyword evidence="2" id="KW-0472">Membrane</keyword>
<name>A0A2X0M865_9BASI</name>
<feature type="transmembrane region" description="Helical" evidence="2">
    <location>
        <begin position="64"/>
        <end position="87"/>
    </location>
</feature>
<feature type="transmembrane region" description="Helical" evidence="2">
    <location>
        <begin position="99"/>
        <end position="121"/>
    </location>
</feature>
<evidence type="ECO:0000313" key="4">
    <source>
        <dbReference type="Proteomes" id="UP000249464"/>
    </source>
</evidence>
<keyword evidence="2" id="KW-0812">Transmembrane</keyword>
<feature type="region of interest" description="Disordered" evidence="1">
    <location>
        <begin position="293"/>
        <end position="357"/>
    </location>
</feature>
<feature type="compositionally biased region" description="Basic and acidic residues" evidence="1">
    <location>
        <begin position="313"/>
        <end position="337"/>
    </location>
</feature>
<gene>
    <name evidence="3" type="primary">BQ5605_C001g00717</name>
    <name evidence="3" type="ORF">BQ5605_C001G00717</name>
</gene>
<keyword evidence="4" id="KW-1185">Reference proteome</keyword>
<evidence type="ECO:0000256" key="2">
    <source>
        <dbReference type="SAM" id="Phobius"/>
    </source>
</evidence>
<dbReference type="AlphaFoldDB" id="A0A2X0M865"/>
<keyword evidence="2" id="KW-1133">Transmembrane helix</keyword>
<feature type="transmembrane region" description="Helical" evidence="2">
    <location>
        <begin position="194"/>
        <end position="219"/>
    </location>
</feature>
<feature type="transmembrane region" description="Helical" evidence="2">
    <location>
        <begin position="32"/>
        <end position="52"/>
    </location>
</feature>
<dbReference type="Proteomes" id="UP000249464">
    <property type="component" value="Unassembled WGS sequence"/>
</dbReference>
<reference evidence="3 4" key="1">
    <citation type="submission" date="2016-11" db="EMBL/GenBank/DDBJ databases">
        <authorList>
            <person name="Jaros S."/>
            <person name="Januszkiewicz K."/>
            <person name="Wedrychowicz H."/>
        </authorList>
    </citation>
    <scope>NUCLEOTIDE SEQUENCE [LARGE SCALE GENOMIC DNA]</scope>
</reference>
<protein>
    <submittedName>
        <fullName evidence="3">BQ5605_C001g00717 protein</fullName>
    </submittedName>
</protein>
<evidence type="ECO:0000256" key="1">
    <source>
        <dbReference type="SAM" id="MobiDB-lite"/>
    </source>
</evidence>
<accession>A0A2X0M865</accession>
<dbReference type="EMBL" id="FQNC01000043">
    <property type="protein sequence ID" value="SGY48939.1"/>
    <property type="molecule type" value="Genomic_DNA"/>
</dbReference>
<sequence>MSTRAAPSQQAVPMLARFIPARFAQRSSLRPAVMLIAFFGAAYSLFATASLVRRRNDQDTSSKLHTMYLVLIILYALTAAVEAFGVVAVYRSSIGLVKAYFLASVAVALVVTGAECTRLALHFTDKVRSTSVHPPCTSTSTSSNSSLSLLFSQSAIISACVSTETLIDSIAGTPSTSDIDDIDNYCRALWQRNVYWDFGLLVFSLLLSVLFASTVATYLQQLLNPALTRQHHVQVQNFNTAGSSQYNYPGGIYPGGIYPGGIYPAGAYPPNPYGQPSAPPLYQPGFVPAYEPNAFVANNPNGEKGEAANPFGDRQRLTTEQREQMEHDREVEAERRRTNASTETVTLEPRRGNEARV</sequence>
<evidence type="ECO:0000313" key="3">
    <source>
        <dbReference type="EMBL" id="SGY48939.1"/>
    </source>
</evidence>
<feature type="compositionally biased region" description="Basic and acidic residues" evidence="1">
    <location>
        <begin position="348"/>
        <end position="357"/>
    </location>
</feature>
<proteinExistence type="predicted"/>
<organism evidence="3 4">
    <name type="scientific">Microbotryum silenes-dioicae</name>
    <dbReference type="NCBI Taxonomy" id="796604"/>
    <lineage>
        <taxon>Eukaryota</taxon>
        <taxon>Fungi</taxon>
        <taxon>Dikarya</taxon>
        <taxon>Basidiomycota</taxon>
        <taxon>Pucciniomycotina</taxon>
        <taxon>Microbotryomycetes</taxon>
        <taxon>Microbotryales</taxon>
        <taxon>Microbotryaceae</taxon>
        <taxon>Microbotryum</taxon>
    </lineage>
</organism>